<dbReference type="HOGENOM" id="CLU_2861208_0_0_11"/>
<dbReference type="AlphaFoldDB" id="Q0RTI0"/>
<evidence type="ECO:0000313" key="2">
    <source>
        <dbReference type="Proteomes" id="UP000000657"/>
    </source>
</evidence>
<evidence type="ECO:0000313" key="1">
    <source>
        <dbReference type="EMBL" id="CAJ59118.1"/>
    </source>
</evidence>
<accession>Q0RTI0</accession>
<dbReference type="Proteomes" id="UP000000657">
    <property type="component" value="Chromosome"/>
</dbReference>
<reference evidence="1 2" key="1">
    <citation type="journal article" date="2007" name="Genome Res.">
        <title>Genome characteristics of facultatively symbiotic Frankia sp. strains reflect host range and host plant biogeography.</title>
        <authorList>
            <person name="Normand P."/>
            <person name="Lapierre P."/>
            <person name="Tisa L.S."/>
            <person name="Gogarten J.P."/>
            <person name="Alloisio N."/>
            <person name="Bagnarol E."/>
            <person name="Bassi C.A."/>
            <person name="Berry A.M."/>
            <person name="Bickhart D.M."/>
            <person name="Choisne N."/>
            <person name="Couloux A."/>
            <person name="Cournoyer B."/>
            <person name="Cruveiller S."/>
            <person name="Daubin V."/>
            <person name="Demange N."/>
            <person name="Francino M.P."/>
            <person name="Goltsman E."/>
            <person name="Huang Y."/>
            <person name="Kopp O.R."/>
            <person name="Labarre L."/>
            <person name="Lapidus A."/>
            <person name="Lavire C."/>
            <person name="Marechal J."/>
            <person name="Martinez M."/>
            <person name="Mastronunzio J.E."/>
            <person name="Mullin B.C."/>
            <person name="Niemann J."/>
            <person name="Pujic P."/>
            <person name="Rawnsley T."/>
            <person name="Rouy Z."/>
            <person name="Schenowitz C."/>
            <person name="Sellstedt A."/>
            <person name="Tavares F."/>
            <person name="Tomkins J.P."/>
            <person name="Vallenet D."/>
            <person name="Valverde C."/>
            <person name="Wall L.G."/>
            <person name="Wang Y."/>
            <person name="Medigue C."/>
            <person name="Benson D.R."/>
        </authorList>
    </citation>
    <scope>NUCLEOTIDE SEQUENCE [LARGE SCALE GENOMIC DNA]</scope>
    <source>
        <strain evidence="2">DSM 45986 / CECT 9034 / ACN14a</strain>
    </source>
</reference>
<dbReference type="STRING" id="326424.FRAAL0443"/>
<dbReference type="EMBL" id="CT573213">
    <property type="protein sequence ID" value="CAJ59118.1"/>
    <property type="molecule type" value="Genomic_DNA"/>
</dbReference>
<organism evidence="1 2">
    <name type="scientific">Frankia alni (strain DSM 45986 / CECT 9034 / ACN14a)</name>
    <dbReference type="NCBI Taxonomy" id="326424"/>
    <lineage>
        <taxon>Bacteria</taxon>
        <taxon>Bacillati</taxon>
        <taxon>Actinomycetota</taxon>
        <taxon>Actinomycetes</taxon>
        <taxon>Frankiales</taxon>
        <taxon>Frankiaceae</taxon>
        <taxon>Frankia</taxon>
    </lineage>
</organism>
<gene>
    <name evidence="1" type="ordered locus">FRAAL0443</name>
</gene>
<protein>
    <submittedName>
        <fullName evidence="1">Uncharacterized protein</fullName>
    </submittedName>
</protein>
<sequence length="64" mass="6773">MKWRAGCIIGSQDDGLGRVEGSFDICAAAVAVPTRLRLLSMIYFRGGAAYACELTEPLGLRAGP</sequence>
<name>Q0RTI0_FRAAA</name>
<proteinExistence type="predicted"/>
<keyword evidence="2" id="KW-1185">Reference proteome</keyword>
<dbReference type="KEGG" id="fal:FRAAL0443"/>